<reference evidence="2 3" key="1">
    <citation type="journal article" date="2014" name="PLoS Genet.">
        <title>Phylogenetically driven sequencing of extremely halophilic archaea reveals strategies for static and dynamic osmo-response.</title>
        <authorList>
            <person name="Becker E.A."/>
            <person name="Seitzer P.M."/>
            <person name="Tritt A."/>
            <person name="Larsen D."/>
            <person name="Krusor M."/>
            <person name="Yao A.I."/>
            <person name="Wu D."/>
            <person name="Madern D."/>
            <person name="Eisen J.A."/>
            <person name="Darling A.E."/>
            <person name="Facciotti M.T."/>
        </authorList>
    </citation>
    <scope>NUCLEOTIDE SEQUENCE [LARGE SCALE GENOMIC DNA]</scope>
    <source>
        <strain evidence="2 3">2-9-1</strain>
    </source>
</reference>
<feature type="region of interest" description="Disordered" evidence="1">
    <location>
        <begin position="377"/>
        <end position="435"/>
    </location>
</feature>
<evidence type="ECO:0000313" key="2">
    <source>
        <dbReference type="EMBL" id="ELZ22691.1"/>
    </source>
</evidence>
<proteinExistence type="predicted"/>
<keyword evidence="3" id="KW-1185">Reference proteome</keyword>
<feature type="compositionally biased region" description="Low complexity" evidence="1">
    <location>
        <begin position="400"/>
        <end position="433"/>
    </location>
</feature>
<dbReference type="AlphaFoldDB" id="M0CHH8"/>
<dbReference type="RefSeq" id="WP_006884938.1">
    <property type="nucleotide sequence ID" value="NZ_AOIU01000035.1"/>
</dbReference>
<sequence>MPSERGLADAIAVCVALTLVVGPVAATDGLTPHTASTDESAATMSATNVTVTDLRVWSSDPPPYPELGDEWPLHEVFSSRADVERAMADGRLHRERRVPSNGTLVLELRMPGMAARLANASGTNETTRFLDVVYGADGAFRLEIASNPGPMRAISVLRFDRTGATTVYSDRSTDTYYVVVDPTGLRDGSVRPNSEKRVDWEADSDQVGRAPARGPYALNVTIDGQSARFFGNASAFNFTRQGDGGWRQLKPVVAFTEDDEGTVFELPSGWDRTVRAQSGQRLVALTSLDADTPVTVRVVNRSDGGPPLSNTTAATDEFVSAPPGDAYDAVLANYTVLTSVTATLDASRVAPDTAATLEVATDGRVVLRERFTVRSALTTSTSAETATTMPTATPSPTPVETPTTTPIPATTVAPTPTATAASPSSPTGTAAETGPGFGLIGALVALAVSSRRRRRG</sequence>
<dbReference type="Proteomes" id="UP000011626">
    <property type="component" value="Unassembled WGS sequence"/>
</dbReference>
<organism evidence="2 3">
    <name type="scientific">Halosimplex carlsbadense 2-9-1</name>
    <dbReference type="NCBI Taxonomy" id="797114"/>
    <lineage>
        <taxon>Archaea</taxon>
        <taxon>Methanobacteriati</taxon>
        <taxon>Methanobacteriota</taxon>
        <taxon>Stenosarchaea group</taxon>
        <taxon>Halobacteria</taxon>
        <taxon>Halobacteriales</taxon>
        <taxon>Haloarculaceae</taxon>
        <taxon>Halosimplex</taxon>
    </lineage>
</organism>
<evidence type="ECO:0008006" key="4">
    <source>
        <dbReference type="Google" id="ProtNLM"/>
    </source>
</evidence>
<gene>
    <name evidence="2" type="ORF">C475_16356</name>
</gene>
<feature type="compositionally biased region" description="Low complexity" evidence="1">
    <location>
        <begin position="377"/>
        <end position="392"/>
    </location>
</feature>
<comment type="caution">
    <text evidence="2">The sequence shown here is derived from an EMBL/GenBank/DDBJ whole genome shotgun (WGS) entry which is preliminary data.</text>
</comment>
<accession>M0CHH8</accession>
<protein>
    <recommendedName>
        <fullName evidence="4">PGF-CTERM sorting domain-containing protein</fullName>
    </recommendedName>
</protein>
<dbReference type="OrthoDB" id="239724at2157"/>
<name>M0CHH8_9EURY</name>
<dbReference type="EMBL" id="AOIU01000035">
    <property type="protein sequence ID" value="ELZ22691.1"/>
    <property type="molecule type" value="Genomic_DNA"/>
</dbReference>
<evidence type="ECO:0000256" key="1">
    <source>
        <dbReference type="SAM" id="MobiDB-lite"/>
    </source>
</evidence>
<evidence type="ECO:0000313" key="3">
    <source>
        <dbReference type="Proteomes" id="UP000011626"/>
    </source>
</evidence>